<dbReference type="EMBL" id="CP012801">
    <property type="protein sequence ID" value="ALJ59527.1"/>
    <property type="molecule type" value="Genomic_DNA"/>
</dbReference>
<keyword evidence="1" id="KW-0805">Transcription regulation</keyword>
<evidence type="ECO:0000313" key="5">
    <source>
        <dbReference type="EMBL" id="ALJ59527.1"/>
    </source>
</evidence>
<dbReference type="EMBL" id="VVYV01000015">
    <property type="protein sequence ID" value="KAA5418914.1"/>
    <property type="molecule type" value="Genomic_DNA"/>
</dbReference>
<evidence type="ECO:0000259" key="4">
    <source>
        <dbReference type="PROSITE" id="PS01124"/>
    </source>
</evidence>
<dbReference type="InterPro" id="IPR018060">
    <property type="entry name" value="HTH_AraC"/>
</dbReference>
<gene>
    <name evidence="5" type="primary">araC_3</name>
    <name evidence="5" type="ORF">BcellWH2_02287</name>
    <name evidence="6" type="ORF">F2Y81_10775</name>
</gene>
<dbReference type="GO" id="GO:0003700">
    <property type="term" value="F:DNA-binding transcription factor activity"/>
    <property type="evidence" value="ECO:0007669"/>
    <property type="project" value="InterPro"/>
</dbReference>
<dbReference type="SUPFAM" id="SSF46689">
    <property type="entry name" value="Homeodomain-like"/>
    <property type="match status" value="2"/>
</dbReference>
<dbReference type="STRING" id="246787.BcellWH2_02287"/>
<accession>A0A0P0FW21</accession>
<dbReference type="Gene3D" id="1.10.10.60">
    <property type="entry name" value="Homeodomain-like"/>
    <property type="match status" value="2"/>
</dbReference>
<proteinExistence type="predicted"/>
<dbReference type="RefSeq" id="WP_007216965.1">
    <property type="nucleotide sequence ID" value="NZ_CABMLT010000002.1"/>
</dbReference>
<dbReference type="CDD" id="cd06986">
    <property type="entry name" value="cupin_MmsR-like_N"/>
    <property type="match status" value="1"/>
</dbReference>
<dbReference type="GeneID" id="66306346"/>
<dbReference type="Gene3D" id="2.60.120.280">
    <property type="entry name" value="Regulatory protein AraC"/>
    <property type="match status" value="1"/>
</dbReference>
<evidence type="ECO:0000313" key="8">
    <source>
        <dbReference type="Proteomes" id="UP000448877"/>
    </source>
</evidence>
<dbReference type="Proteomes" id="UP000448877">
    <property type="component" value="Unassembled WGS sequence"/>
</dbReference>
<keyword evidence="3" id="KW-0804">Transcription</keyword>
<evidence type="ECO:0000313" key="6">
    <source>
        <dbReference type="EMBL" id="KAA5418914.1"/>
    </source>
</evidence>
<evidence type="ECO:0000313" key="7">
    <source>
        <dbReference type="Proteomes" id="UP000061809"/>
    </source>
</evidence>
<evidence type="ECO:0000256" key="1">
    <source>
        <dbReference type="ARBA" id="ARBA00023015"/>
    </source>
</evidence>
<reference evidence="6 8" key="2">
    <citation type="journal article" date="2019" name="Nat. Med.">
        <title>A library of human gut bacterial isolates paired with longitudinal multiomics data enables mechanistic microbiome research.</title>
        <authorList>
            <person name="Poyet M."/>
            <person name="Groussin M."/>
            <person name="Gibbons S.M."/>
            <person name="Avila-Pacheco J."/>
            <person name="Jiang X."/>
            <person name="Kearney S.M."/>
            <person name="Perrotta A.R."/>
            <person name="Berdy B."/>
            <person name="Zhao S."/>
            <person name="Lieberman T.D."/>
            <person name="Swanson P.K."/>
            <person name="Smith M."/>
            <person name="Roesemann S."/>
            <person name="Alexander J.E."/>
            <person name="Rich S.A."/>
            <person name="Livny J."/>
            <person name="Vlamakis H."/>
            <person name="Clish C."/>
            <person name="Bullock K."/>
            <person name="Deik A."/>
            <person name="Scott J."/>
            <person name="Pierce K.A."/>
            <person name="Xavier R.J."/>
            <person name="Alm E.J."/>
        </authorList>
    </citation>
    <scope>NUCLEOTIDE SEQUENCE [LARGE SCALE GENOMIC DNA]</scope>
    <source>
        <strain evidence="6 8">BIOML-A6</strain>
    </source>
</reference>
<reference evidence="5 7" key="1">
    <citation type="journal article" date="2015" name="Science">
        <title>Genetic determinants of in vivo fitness and diet responsiveness in multiple human gut Bacteroides.</title>
        <authorList>
            <person name="Wu M."/>
            <person name="McNulty N.P."/>
            <person name="Rodionov D.A."/>
            <person name="Khoroshkin M.S."/>
            <person name="Griffin N.W."/>
            <person name="Cheng J."/>
            <person name="Latreille P."/>
            <person name="Kerstetter R.A."/>
            <person name="Terrapon N."/>
            <person name="Henrissat B."/>
            <person name="Osterman A.L."/>
            <person name="Gordon J.I."/>
        </authorList>
    </citation>
    <scope>NUCLEOTIDE SEQUENCE [LARGE SCALE GENOMIC DNA]</scope>
    <source>
        <strain evidence="5 7">WH2</strain>
    </source>
</reference>
<dbReference type="PATRIC" id="fig|246787.4.peg.2348"/>
<dbReference type="SUPFAM" id="SSF51215">
    <property type="entry name" value="Regulatory protein AraC"/>
    <property type="match status" value="1"/>
</dbReference>
<dbReference type="KEGG" id="bcel:BcellWH2_02287"/>
<dbReference type="SMART" id="SM00342">
    <property type="entry name" value="HTH_ARAC"/>
    <property type="match status" value="1"/>
</dbReference>
<sequence>MSGTSNVKYLSSSEQDTRWGLTVNTVGHQLIKPNSVYPSASHPFHYLFSPEKGRILNEYQLIYILDGKGTFVSMNKKKMQIHSGHMILLFPGEWHSYKPDKETGWYEYWIGFNGQDIEKLVEVDFFRKDNPIFNIGLNENVIQLYKQAANVAQEQTTGFQQILAGIVHLLLGYTYSEHKQNSFINMNVLDQINTAKHLIAENYKTEITPKDIATKINMSYSCFRKVFKQYTGFSPSRYKEELRLQTSKELLANTTMTSQEIAFEVGFDTPYYFCILFKKRTGYSPLEYRNLAQGKHISNDLRHN</sequence>
<dbReference type="InterPro" id="IPR037923">
    <property type="entry name" value="HTH-like"/>
</dbReference>
<evidence type="ECO:0000256" key="3">
    <source>
        <dbReference type="ARBA" id="ARBA00023163"/>
    </source>
</evidence>
<dbReference type="InterPro" id="IPR003313">
    <property type="entry name" value="AraC-bd"/>
</dbReference>
<feature type="domain" description="HTH araC/xylS-type" evidence="4">
    <location>
        <begin position="193"/>
        <end position="291"/>
    </location>
</feature>
<dbReference type="AlphaFoldDB" id="A0A0P0FW21"/>
<keyword evidence="2" id="KW-0238">DNA-binding</keyword>
<dbReference type="PANTHER" id="PTHR43280">
    <property type="entry name" value="ARAC-FAMILY TRANSCRIPTIONAL REGULATOR"/>
    <property type="match status" value="1"/>
</dbReference>
<dbReference type="Pfam" id="PF12833">
    <property type="entry name" value="HTH_18"/>
    <property type="match status" value="1"/>
</dbReference>
<dbReference type="PANTHER" id="PTHR43280:SF30">
    <property type="entry name" value="MMSAB OPERON REGULATORY PROTEIN"/>
    <property type="match status" value="1"/>
</dbReference>
<dbReference type="Pfam" id="PF02311">
    <property type="entry name" value="AraC_binding"/>
    <property type="match status" value="1"/>
</dbReference>
<protein>
    <submittedName>
        <fullName evidence="6">AraC family transcriptional regulator</fullName>
    </submittedName>
    <submittedName>
        <fullName evidence="5">Arabinose operon regulatory protein</fullName>
    </submittedName>
</protein>
<name>A0A0P0FW21_9BACE</name>
<dbReference type="PROSITE" id="PS01124">
    <property type="entry name" value="HTH_ARAC_FAMILY_2"/>
    <property type="match status" value="1"/>
</dbReference>
<dbReference type="InterPro" id="IPR009057">
    <property type="entry name" value="Homeodomain-like_sf"/>
</dbReference>
<dbReference type="Proteomes" id="UP000061809">
    <property type="component" value="Chromosome"/>
</dbReference>
<evidence type="ECO:0000256" key="2">
    <source>
        <dbReference type="ARBA" id="ARBA00023125"/>
    </source>
</evidence>
<organism evidence="5 7">
    <name type="scientific">Bacteroides cellulosilyticus</name>
    <dbReference type="NCBI Taxonomy" id="246787"/>
    <lineage>
        <taxon>Bacteria</taxon>
        <taxon>Pseudomonadati</taxon>
        <taxon>Bacteroidota</taxon>
        <taxon>Bacteroidia</taxon>
        <taxon>Bacteroidales</taxon>
        <taxon>Bacteroidaceae</taxon>
        <taxon>Bacteroides</taxon>
    </lineage>
</organism>
<dbReference type="eggNOG" id="COG4977">
    <property type="taxonomic scope" value="Bacteria"/>
</dbReference>
<dbReference type="GO" id="GO:0043565">
    <property type="term" value="F:sequence-specific DNA binding"/>
    <property type="evidence" value="ECO:0007669"/>
    <property type="project" value="InterPro"/>
</dbReference>